<dbReference type="AlphaFoldDB" id="A0AA38GSB0"/>
<gene>
    <name evidence="2" type="ORF">KI387_007897</name>
</gene>
<evidence type="ECO:0000313" key="3">
    <source>
        <dbReference type="Proteomes" id="UP000824469"/>
    </source>
</evidence>
<evidence type="ECO:0000256" key="1">
    <source>
        <dbReference type="SAM" id="Coils"/>
    </source>
</evidence>
<sequence length="79" mass="9299">SYGSTGHRTNVTFSKFKYKLQLLTTEFQQLQEKEQIAKREIEFLIQKRRNVEAEQQQKCAALHAELDTADELRLSLENK</sequence>
<dbReference type="EMBL" id="JAHRHJ020000002">
    <property type="protein sequence ID" value="KAH9327719.1"/>
    <property type="molecule type" value="Genomic_DNA"/>
</dbReference>
<accession>A0AA38GSB0</accession>
<name>A0AA38GSB0_TAXCH</name>
<reference evidence="2 3" key="1">
    <citation type="journal article" date="2021" name="Nat. Plants">
        <title>The Taxus genome provides insights into paclitaxel biosynthesis.</title>
        <authorList>
            <person name="Xiong X."/>
            <person name="Gou J."/>
            <person name="Liao Q."/>
            <person name="Li Y."/>
            <person name="Zhou Q."/>
            <person name="Bi G."/>
            <person name="Li C."/>
            <person name="Du R."/>
            <person name="Wang X."/>
            <person name="Sun T."/>
            <person name="Guo L."/>
            <person name="Liang H."/>
            <person name="Lu P."/>
            <person name="Wu Y."/>
            <person name="Zhang Z."/>
            <person name="Ro D.K."/>
            <person name="Shang Y."/>
            <person name="Huang S."/>
            <person name="Yan J."/>
        </authorList>
    </citation>
    <scope>NUCLEOTIDE SEQUENCE [LARGE SCALE GENOMIC DNA]</scope>
    <source>
        <strain evidence="2">Ta-2019</strain>
    </source>
</reference>
<evidence type="ECO:0000313" key="2">
    <source>
        <dbReference type="EMBL" id="KAH9327719.1"/>
    </source>
</evidence>
<keyword evidence="3" id="KW-1185">Reference proteome</keyword>
<protein>
    <submittedName>
        <fullName evidence="2">Uncharacterized protein</fullName>
    </submittedName>
</protein>
<comment type="caution">
    <text evidence="2">The sequence shown here is derived from an EMBL/GenBank/DDBJ whole genome shotgun (WGS) entry which is preliminary data.</text>
</comment>
<feature type="non-terminal residue" evidence="2">
    <location>
        <position position="1"/>
    </location>
</feature>
<keyword evidence="1" id="KW-0175">Coiled coil</keyword>
<dbReference type="Proteomes" id="UP000824469">
    <property type="component" value="Unassembled WGS sequence"/>
</dbReference>
<feature type="non-terminal residue" evidence="2">
    <location>
        <position position="79"/>
    </location>
</feature>
<feature type="coiled-coil region" evidence="1">
    <location>
        <begin position="20"/>
        <end position="54"/>
    </location>
</feature>
<organism evidence="2 3">
    <name type="scientific">Taxus chinensis</name>
    <name type="common">Chinese yew</name>
    <name type="synonym">Taxus wallichiana var. chinensis</name>
    <dbReference type="NCBI Taxonomy" id="29808"/>
    <lineage>
        <taxon>Eukaryota</taxon>
        <taxon>Viridiplantae</taxon>
        <taxon>Streptophyta</taxon>
        <taxon>Embryophyta</taxon>
        <taxon>Tracheophyta</taxon>
        <taxon>Spermatophyta</taxon>
        <taxon>Pinopsida</taxon>
        <taxon>Pinidae</taxon>
        <taxon>Conifers II</taxon>
        <taxon>Cupressales</taxon>
        <taxon>Taxaceae</taxon>
        <taxon>Taxus</taxon>
    </lineage>
</organism>
<proteinExistence type="predicted"/>